<dbReference type="InterPro" id="IPR048631">
    <property type="entry name" value="SecD_1st"/>
</dbReference>
<evidence type="ECO:0000259" key="11">
    <source>
        <dbReference type="Pfam" id="PF02355"/>
    </source>
</evidence>
<dbReference type="Gene3D" id="3.30.1360.200">
    <property type="match status" value="1"/>
</dbReference>
<comment type="subunit">
    <text evidence="9">Forms a complex with SecF. Part of the essential Sec protein translocation apparatus which comprises SecA, SecYEG and auxiliary proteins SecDF. Other proteins may also be involved.</text>
</comment>
<evidence type="ECO:0000256" key="7">
    <source>
        <dbReference type="ARBA" id="ARBA00023010"/>
    </source>
</evidence>
<feature type="domain" description="Protein export membrane protein SecD/SecF C-terminal" evidence="11">
    <location>
        <begin position="823"/>
        <end position="1000"/>
    </location>
</feature>
<dbReference type="InterPro" id="IPR005665">
    <property type="entry name" value="SecF_bac"/>
</dbReference>
<comment type="similarity">
    <text evidence="10">Belongs to the SecD/SecF family. SecF subfamily.</text>
</comment>
<dbReference type="HAMAP" id="MF_01464_B">
    <property type="entry name" value="SecF_B"/>
    <property type="match status" value="1"/>
</dbReference>
<comment type="function">
    <text evidence="9">Part of the Sec protein translocase complex. Interacts with the SecYEG preprotein conducting channel. SecDF uses the proton motive force (PMF) to complete protein translocation after the ATP-dependent function of SecA.</text>
</comment>
<feature type="domain" description="Protein export membrane protein SecD/SecF C-terminal" evidence="11">
    <location>
        <begin position="496"/>
        <end position="662"/>
    </location>
</feature>
<dbReference type="PRINTS" id="PR01755">
    <property type="entry name" value="SECFTRNLCASE"/>
</dbReference>
<evidence type="ECO:0000256" key="4">
    <source>
        <dbReference type="ARBA" id="ARBA00022692"/>
    </source>
</evidence>
<evidence type="ECO:0000256" key="10">
    <source>
        <dbReference type="HAMAP-Rule" id="MF_01464"/>
    </source>
</evidence>
<dbReference type="PANTHER" id="PTHR30081:SF1">
    <property type="entry name" value="PROTEIN TRANSLOCASE SUBUNIT SECD"/>
    <property type="match status" value="1"/>
</dbReference>
<evidence type="ECO:0000259" key="13">
    <source>
        <dbReference type="Pfam" id="PF22599"/>
    </source>
</evidence>
<dbReference type="GO" id="GO:0043952">
    <property type="term" value="P:protein transport by the Sec complex"/>
    <property type="evidence" value="ECO:0007669"/>
    <property type="project" value="UniProtKB-UniRule"/>
</dbReference>
<feature type="transmembrane region" description="Helical" evidence="9">
    <location>
        <begin position="952"/>
        <end position="970"/>
    </location>
</feature>
<evidence type="ECO:0000256" key="8">
    <source>
        <dbReference type="ARBA" id="ARBA00023136"/>
    </source>
</evidence>
<reference evidence="14" key="1">
    <citation type="submission" date="2019-11" db="EMBL/GenBank/DDBJ databases">
        <authorList>
            <person name="Feng L."/>
        </authorList>
    </citation>
    <scope>NUCLEOTIDE SEQUENCE</scope>
    <source>
        <strain evidence="14">PclaraLFYP37</strain>
    </source>
</reference>
<keyword evidence="2 9" id="KW-0813">Transport</keyword>
<feature type="transmembrane region" description="Helical" evidence="9">
    <location>
        <begin position="976"/>
        <end position="1001"/>
    </location>
</feature>
<comment type="caution">
    <text evidence="9">Lacks conserved residue(s) required for the propagation of feature annotation.</text>
</comment>
<dbReference type="InterPro" id="IPR005791">
    <property type="entry name" value="SecD"/>
</dbReference>
<keyword evidence="3 9" id="KW-1003">Cell membrane</keyword>
<evidence type="ECO:0000256" key="2">
    <source>
        <dbReference type="ARBA" id="ARBA00022448"/>
    </source>
</evidence>
<dbReference type="NCBIfam" id="NF009585">
    <property type="entry name" value="PRK13024.1-5"/>
    <property type="match status" value="1"/>
</dbReference>
<feature type="domain" description="SecDF P1 head subdomain" evidence="13">
    <location>
        <begin position="399"/>
        <end position="494"/>
    </location>
</feature>
<dbReference type="Pfam" id="PF21760">
    <property type="entry name" value="SecD_1st"/>
    <property type="match status" value="1"/>
</dbReference>
<feature type="transmembrane region" description="Helical" evidence="9">
    <location>
        <begin position="702"/>
        <end position="721"/>
    </location>
</feature>
<dbReference type="InterPro" id="IPR022645">
    <property type="entry name" value="SecD/SecF_bac"/>
</dbReference>
<dbReference type="InterPro" id="IPR048634">
    <property type="entry name" value="SecD_SecF_C"/>
</dbReference>
<feature type="transmembrane region" description="Helical" evidence="9">
    <location>
        <begin position="866"/>
        <end position="892"/>
    </location>
</feature>
<dbReference type="RefSeq" id="WP_412442984.1">
    <property type="nucleotide sequence ID" value="NZ_CACRUT010000016.1"/>
</dbReference>
<proteinExistence type="inferred from homology"/>
<dbReference type="Gene3D" id="3.30.70.3220">
    <property type="match status" value="1"/>
</dbReference>
<dbReference type="NCBIfam" id="TIGR00966">
    <property type="entry name" value="transloc_SecF"/>
    <property type="match status" value="1"/>
</dbReference>
<dbReference type="InterPro" id="IPR055344">
    <property type="entry name" value="SecD_SecF_C_bact"/>
</dbReference>
<feature type="transmembrane region" description="Helical" evidence="9">
    <location>
        <begin position="545"/>
        <end position="564"/>
    </location>
</feature>
<keyword evidence="5 9" id="KW-0653">Protein transport</keyword>
<evidence type="ECO:0000256" key="9">
    <source>
        <dbReference type="HAMAP-Rule" id="MF_01463"/>
    </source>
</evidence>
<feature type="domain" description="Protein translocase subunit SecDF P1" evidence="12">
    <location>
        <begin position="178"/>
        <end position="235"/>
    </location>
</feature>
<dbReference type="SUPFAM" id="SSF82866">
    <property type="entry name" value="Multidrug efflux transporter AcrB transmembrane domain"/>
    <property type="match status" value="2"/>
</dbReference>
<comment type="similarity">
    <text evidence="9">Belongs to the SecD/SecF family. SecD subfamily.</text>
</comment>
<feature type="transmembrane region" description="Helical" evidence="9">
    <location>
        <begin position="898"/>
        <end position="915"/>
    </location>
</feature>
<dbReference type="EMBL" id="CACRUT010000016">
    <property type="protein sequence ID" value="VYU42438.1"/>
    <property type="molecule type" value="Genomic_DNA"/>
</dbReference>
<evidence type="ECO:0000259" key="12">
    <source>
        <dbReference type="Pfam" id="PF21760"/>
    </source>
</evidence>
<dbReference type="PANTHER" id="PTHR30081">
    <property type="entry name" value="PROTEIN-EXPORT MEMBRANE PROTEIN SEC"/>
    <property type="match status" value="1"/>
</dbReference>
<feature type="transmembrane region" description="Helical" evidence="9">
    <location>
        <begin position="570"/>
        <end position="588"/>
    </location>
</feature>
<dbReference type="InterPro" id="IPR054384">
    <property type="entry name" value="SecDF_P1_head"/>
</dbReference>
<sequence length="1015" mass="110879">MQNKGFVKVFALLLTLVCVFYLSFSFVTTYQMNKVDEITKTQGEEAGAHYLDSVMNNPVWLGAYSLKDCREMEISLGLDLKGGMNVILEVSVPEVVKALADHKEDPAFNKAVAKAAEGAKNSQSDFITLFVKEYKALAPDGNLAELFATQQLKGKVTTKSSDSEVEKVLRAEVQSAIDNSYNVLRTRIDRFGVVQPNIQTLEGQMGRIMVEMPGVKEPERVRKLLQGSANLEFWETYNTEEIIPFLATLDTRLAAEHAAIAENDTVKADTTAMAELTPAEKVDATDSTKKAPVKDLAAALKGNSGTPAEKAGAAVDEQAMKNHPLASVLQLAQGPMGCVVGYASWRDTATVNRYITSAVAKEVLPSDLKLYWGVKPVGSGNMGDIFELYAIKITERNGRAPLEGDVVTEAKDDYEQNGRPCVSMTMNSDGARRWAALTKKNVKRAIAIVLDGYVYSAPTVQNEITGGVSSITGHFTLEDTRDLANVLNTGKMPAPAHIVSEQFVGPTLGQESINQGITSFVIAFILLMIYMCGMYGLIPGMVANGALILNFFFTLGVLTSFQAALTMSGIAGMVLSLGMAVDANVLIYERTKEELRAGKAVKQALSDGYSNAFSAIFDSNLTSIITGIILYNFGTGPIRGFATTLIIGILVSFFTAVFLTRIVYEHFLNKEKWMNLTFTTSLSRKFLHDTHYKFMSSYKKSFTIFGVLLVVGIASLFVRGLSKGIDFTGGRNFVVVFEKQVEPETVRTLLQNKFGDANIQVIALGTDHQTVRISTNYRIDEEGTEVDSEIEATLFETLKGGGLLASDLDLQTFINRDERAGGSIISSEKVGPSVAEDITYGAIVSVVLALIAIFLYILLRFRNVAFSVGAVVALTVDTLLIIGAYSICWGWVPFSLEIDQTFIGAILTAIGYSINDKVVVFDRIREFLHLYPNRDRQRLFNDSLNTTLTRTINTSLTTLVVLLCIFFLGGESIRSFAFAMILGVVIGTCSSIFMAAPVAFLTMGQRIKENDSEMK</sequence>
<dbReference type="GO" id="GO:0005886">
    <property type="term" value="C:plasma membrane"/>
    <property type="evidence" value="ECO:0007669"/>
    <property type="project" value="UniProtKB-SubCell"/>
</dbReference>
<evidence type="ECO:0000256" key="5">
    <source>
        <dbReference type="ARBA" id="ARBA00022927"/>
    </source>
</evidence>
<dbReference type="HAMAP" id="MF_01463_B">
    <property type="entry name" value="SecD_B"/>
    <property type="match status" value="1"/>
</dbReference>
<feature type="transmembrane region" description="Helical" evidence="9">
    <location>
        <begin position="640"/>
        <end position="664"/>
    </location>
</feature>
<feature type="transmembrane region" description="Helical" evidence="9">
    <location>
        <begin position="609"/>
        <end position="634"/>
    </location>
</feature>
<evidence type="ECO:0000256" key="3">
    <source>
        <dbReference type="ARBA" id="ARBA00022475"/>
    </source>
</evidence>
<dbReference type="Pfam" id="PF22599">
    <property type="entry name" value="SecDF_P1_head"/>
    <property type="match status" value="1"/>
</dbReference>
<evidence type="ECO:0000313" key="14">
    <source>
        <dbReference type="EMBL" id="VYU42438.1"/>
    </source>
</evidence>
<dbReference type="InterPro" id="IPR022813">
    <property type="entry name" value="SecD/SecF_arch_bac"/>
</dbReference>
<name>A0A6N3ERY0_9BACT</name>
<feature type="transmembrane region" description="Helical" evidence="9">
    <location>
        <begin position="838"/>
        <end position="859"/>
    </location>
</feature>
<accession>A0A6N3ERY0</accession>
<evidence type="ECO:0000256" key="6">
    <source>
        <dbReference type="ARBA" id="ARBA00022989"/>
    </source>
</evidence>
<comment type="subcellular location">
    <subcellularLocation>
        <location evidence="1 9">Cell membrane</location>
        <topology evidence="1 9">Multi-pass membrane protein</topology>
    </subcellularLocation>
</comment>
<dbReference type="GO" id="GO:0006605">
    <property type="term" value="P:protein targeting"/>
    <property type="evidence" value="ECO:0007669"/>
    <property type="project" value="UniProtKB-UniRule"/>
</dbReference>
<feature type="transmembrane region" description="Helical" evidence="9">
    <location>
        <begin position="517"/>
        <end position="538"/>
    </location>
</feature>
<dbReference type="NCBIfam" id="TIGR01129">
    <property type="entry name" value="secD"/>
    <property type="match status" value="1"/>
</dbReference>
<dbReference type="InterPro" id="IPR022646">
    <property type="entry name" value="SecD/SecF_CS"/>
</dbReference>
<gene>
    <name evidence="10" type="primary">secF</name>
    <name evidence="9" type="synonym">secD</name>
    <name evidence="14" type="ORF">PCLFYP37_02845</name>
</gene>
<dbReference type="FunFam" id="1.20.1640.10:FF:000004">
    <property type="entry name" value="Protein translocase subunit SecD"/>
    <property type="match status" value="1"/>
</dbReference>
<keyword evidence="4 9" id="KW-0812">Transmembrane</keyword>
<keyword evidence="7 9" id="KW-0811">Translocation</keyword>
<dbReference type="GO" id="GO:0065002">
    <property type="term" value="P:intracellular protein transmembrane transport"/>
    <property type="evidence" value="ECO:0007669"/>
    <property type="project" value="UniProtKB-UniRule"/>
</dbReference>
<evidence type="ECO:0000256" key="1">
    <source>
        <dbReference type="ARBA" id="ARBA00004651"/>
    </source>
</evidence>
<protein>
    <recommendedName>
        <fullName evidence="9 10">Multifunctional fusion protein</fullName>
    </recommendedName>
    <domain>
        <recommendedName>
            <fullName evidence="9">Protein translocase subunit SecD</fullName>
        </recommendedName>
    </domain>
    <domain>
        <recommendedName>
            <fullName evidence="10">Protein-export membrane protein SecF</fullName>
        </recommendedName>
    </domain>
</protein>
<comment type="subunit">
    <text evidence="10">Forms a complex with SecD. Part of the essential Sec protein translocation apparatus which comprises SecA, SecYEG and auxiliary proteins SecDF. Other proteins may also be involved.</text>
</comment>
<dbReference type="NCBIfam" id="TIGR00916">
    <property type="entry name" value="2A0604s01"/>
    <property type="match status" value="1"/>
</dbReference>
<dbReference type="AlphaFoldDB" id="A0A6N3ERY0"/>
<dbReference type="GO" id="GO:0015450">
    <property type="term" value="F:protein-transporting ATPase activity"/>
    <property type="evidence" value="ECO:0007669"/>
    <property type="project" value="InterPro"/>
</dbReference>
<organism evidence="14">
    <name type="scientific">Paraprevotella clara</name>
    <dbReference type="NCBI Taxonomy" id="454154"/>
    <lineage>
        <taxon>Bacteria</taxon>
        <taxon>Pseudomonadati</taxon>
        <taxon>Bacteroidota</taxon>
        <taxon>Bacteroidia</taxon>
        <taxon>Bacteroidales</taxon>
        <taxon>Prevotellaceae</taxon>
        <taxon>Paraprevotella</taxon>
    </lineage>
</organism>
<keyword evidence="6 9" id="KW-1133">Transmembrane helix</keyword>
<dbReference type="Pfam" id="PF02355">
    <property type="entry name" value="SecD_SecF_C"/>
    <property type="match status" value="2"/>
</dbReference>
<dbReference type="Pfam" id="PF07549">
    <property type="entry name" value="Sec_GG"/>
    <property type="match status" value="1"/>
</dbReference>
<dbReference type="Gene3D" id="1.20.1640.10">
    <property type="entry name" value="Multidrug efflux transporter AcrB transmembrane domain"/>
    <property type="match status" value="2"/>
</dbReference>
<keyword evidence="8 9" id="KW-0472">Membrane</keyword>